<sequence>MSGPLLGETGDMAWFLWPQCAMLLLCARFASARIFQPLLFASVLLTAVLTIAFIPLQGSLTNPVLASLGVVSAPLSIYMGVLLKGGERPVILAALGLAGGNLLNLALGLLPLSDASKLGLLAGALPGILLAPGARAEHLSGPCAGLPRYLPFVMFFQLVSGLMYGQMLPAYHAIAVLPGSELLLYIGGAFAVIGLSVRNRELTVLLGVGVAMLAFACWQLLPATAAKHAGVHAMMAAAGIVDLFLLAYVLSFTNQLRAYGYGVAALVGGIAAGHWLSGLTAAHTDSVSLVALILLNLSVLALFVQRARQTPQLAENLPPSATAVSSVLPPTLEKSLSVQERQVLLAVLSHRTYREVGATLGISESSVKTYMQRIYRKTGVFRRDQLIGLLAESTATAPGSAIDGQA</sequence>
<accession>A0A2T4IIG2</accession>
<dbReference type="InterPro" id="IPR000792">
    <property type="entry name" value="Tscrpt_reg_LuxR_C"/>
</dbReference>
<feature type="transmembrane region" description="Helical" evidence="4">
    <location>
        <begin position="12"/>
        <end position="31"/>
    </location>
</feature>
<dbReference type="InterPro" id="IPR016032">
    <property type="entry name" value="Sig_transdc_resp-reg_C-effctor"/>
</dbReference>
<evidence type="ECO:0000259" key="5">
    <source>
        <dbReference type="PROSITE" id="PS50043"/>
    </source>
</evidence>
<keyword evidence="3" id="KW-0804">Transcription</keyword>
<feature type="transmembrane region" description="Helical" evidence="4">
    <location>
        <begin position="202"/>
        <end position="221"/>
    </location>
</feature>
<feature type="transmembrane region" description="Helical" evidence="4">
    <location>
        <begin position="90"/>
        <end position="112"/>
    </location>
</feature>
<dbReference type="Proteomes" id="UP000241193">
    <property type="component" value="Unassembled WGS sequence"/>
</dbReference>
<evidence type="ECO:0000256" key="3">
    <source>
        <dbReference type="ARBA" id="ARBA00023163"/>
    </source>
</evidence>
<dbReference type="GO" id="GO:0006355">
    <property type="term" value="P:regulation of DNA-templated transcription"/>
    <property type="evidence" value="ECO:0007669"/>
    <property type="project" value="InterPro"/>
</dbReference>
<dbReference type="Gene3D" id="1.10.10.10">
    <property type="entry name" value="Winged helix-like DNA-binding domain superfamily/Winged helix DNA-binding domain"/>
    <property type="match status" value="1"/>
</dbReference>
<keyword evidence="7" id="KW-1185">Reference proteome</keyword>
<comment type="caution">
    <text evidence="6">The sequence shown here is derived from an EMBL/GenBank/DDBJ whole genome shotgun (WGS) entry which is preliminary data.</text>
</comment>
<feature type="transmembrane region" description="Helical" evidence="4">
    <location>
        <begin position="287"/>
        <end position="304"/>
    </location>
</feature>
<proteinExistence type="predicted"/>
<feature type="transmembrane region" description="Helical" evidence="4">
    <location>
        <begin position="64"/>
        <end position="83"/>
    </location>
</feature>
<evidence type="ECO:0000256" key="1">
    <source>
        <dbReference type="ARBA" id="ARBA00023015"/>
    </source>
</evidence>
<evidence type="ECO:0000256" key="4">
    <source>
        <dbReference type="SAM" id="Phobius"/>
    </source>
</evidence>
<feature type="transmembrane region" description="Helical" evidence="4">
    <location>
        <begin position="170"/>
        <end position="195"/>
    </location>
</feature>
<dbReference type="Pfam" id="PF00196">
    <property type="entry name" value="GerE"/>
    <property type="match status" value="1"/>
</dbReference>
<keyword evidence="4" id="KW-0812">Transmembrane</keyword>
<feature type="transmembrane region" description="Helical" evidence="4">
    <location>
        <begin position="233"/>
        <end position="251"/>
    </location>
</feature>
<name>A0A2T4IIG2_9RHOO</name>
<reference evidence="6 7" key="1">
    <citation type="submission" date="2018-03" db="EMBL/GenBank/DDBJ databases">
        <authorList>
            <person name="Keele B.F."/>
        </authorList>
    </citation>
    <scope>NUCLEOTIDE SEQUENCE [LARGE SCALE GENOMIC DNA]</scope>
    <source>
        <strain evidence="6 7">D20</strain>
    </source>
</reference>
<dbReference type="SUPFAM" id="SSF46894">
    <property type="entry name" value="C-terminal effector domain of the bipartite response regulators"/>
    <property type="match status" value="1"/>
</dbReference>
<organism evidence="6 7">
    <name type="scientific">Pseudothauera lacus</name>
    <dbReference type="NCBI Taxonomy" id="2136175"/>
    <lineage>
        <taxon>Bacteria</taxon>
        <taxon>Pseudomonadati</taxon>
        <taxon>Pseudomonadota</taxon>
        <taxon>Betaproteobacteria</taxon>
        <taxon>Rhodocyclales</taxon>
        <taxon>Zoogloeaceae</taxon>
        <taxon>Pseudothauera</taxon>
    </lineage>
</organism>
<dbReference type="PANTHER" id="PTHR44688:SF16">
    <property type="entry name" value="DNA-BINDING TRANSCRIPTIONAL ACTIVATOR DEVR_DOSR"/>
    <property type="match status" value="1"/>
</dbReference>
<dbReference type="GO" id="GO:0003677">
    <property type="term" value="F:DNA binding"/>
    <property type="evidence" value="ECO:0007669"/>
    <property type="project" value="UniProtKB-KW"/>
</dbReference>
<evidence type="ECO:0000256" key="2">
    <source>
        <dbReference type="ARBA" id="ARBA00023125"/>
    </source>
</evidence>
<dbReference type="PROSITE" id="PS50043">
    <property type="entry name" value="HTH_LUXR_2"/>
    <property type="match status" value="1"/>
</dbReference>
<feature type="domain" description="HTH luxR-type" evidence="5">
    <location>
        <begin position="329"/>
        <end position="394"/>
    </location>
</feature>
<keyword evidence="1" id="KW-0805">Transcription regulation</keyword>
<evidence type="ECO:0000313" key="7">
    <source>
        <dbReference type="Proteomes" id="UP000241193"/>
    </source>
</evidence>
<protein>
    <recommendedName>
        <fullName evidence="5">HTH luxR-type domain-containing protein</fullName>
    </recommendedName>
</protein>
<dbReference type="SMART" id="SM00421">
    <property type="entry name" value="HTH_LUXR"/>
    <property type="match status" value="1"/>
</dbReference>
<keyword evidence="4" id="KW-0472">Membrane</keyword>
<reference evidence="6 7" key="2">
    <citation type="submission" date="2018-04" db="EMBL/GenBank/DDBJ databases">
        <title>Thauera lacus sp. nov., isolated from an saline lake in Inner Mongolia, China.</title>
        <authorList>
            <person name="Liang Q.-Y."/>
        </authorList>
    </citation>
    <scope>NUCLEOTIDE SEQUENCE [LARGE SCALE GENOMIC DNA]</scope>
    <source>
        <strain evidence="6 7">D20</strain>
    </source>
</reference>
<dbReference type="CDD" id="cd06170">
    <property type="entry name" value="LuxR_C_like"/>
    <property type="match status" value="1"/>
</dbReference>
<dbReference type="EMBL" id="PZKC01000002">
    <property type="protein sequence ID" value="PTD97559.1"/>
    <property type="molecule type" value="Genomic_DNA"/>
</dbReference>
<dbReference type="InterPro" id="IPR036388">
    <property type="entry name" value="WH-like_DNA-bd_sf"/>
</dbReference>
<gene>
    <name evidence="6" type="ORF">C8261_02440</name>
</gene>
<feature type="transmembrane region" description="Helical" evidence="4">
    <location>
        <begin position="258"/>
        <end position="275"/>
    </location>
</feature>
<keyword evidence="2" id="KW-0238">DNA-binding</keyword>
<dbReference type="PANTHER" id="PTHR44688">
    <property type="entry name" value="DNA-BINDING TRANSCRIPTIONAL ACTIVATOR DEVR_DOSR"/>
    <property type="match status" value="1"/>
</dbReference>
<keyword evidence="4" id="KW-1133">Transmembrane helix</keyword>
<evidence type="ECO:0000313" key="6">
    <source>
        <dbReference type="EMBL" id="PTD97559.1"/>
    </source>
</evidence>
<feature type="transmembrane region" description="Helical" evidence="4">
    <location>
        <begin position="38"/>
        <end position="58"/>
    </location>
</feature>
<dbReference type="AlphaFoldDB" id="A0A2T4IIG2"/>